<proteinExistence type="predicted"/>
<evidence type="ECO:0000313" key="3">
    <source>
        <dbReference type="Proteomes" id="UP001151760"/>
    </source>
</evidence>
<dbReference type="EMBL" id="BQNB010017428">
    <property type="protein sequence ID" value="GJT63072.1"/>
    <property type="molecule type" value="Genomic_DNA"/>
</dbReference>
<organism evidence="2 3">
    <name type="scientific">Tanacetum coccineum</name>
    <dbReference type="NCBI Taxonomy" id="301880"/>
    <lineage>
        <taxon>Eukaryota</taxon>
        <taxon>Viridiplantae</taxon>
        <taxon>Streptophyta</taxon>
        <taxon>Embryophyta</taxon>
        <taxon>Tracheophyta</taxon>
        <taxon>Spermatophyta</taxon>
        <taxon>Magnoliopsida</taxon>
        <taxon>eudicotyledons</taxon>
        <taxon>Gunneridae</taxon>
        <taxon>Pentapetalae</taxon>
        <taxon>asterids</taxon>
        <taxon>campanulids</taxon>
        <taxon>Asterales</taxon>
        <taxon>Asteraceae</taxon>
        <taxon>Asteroideae</taxon>
        <taxon>Anthemideae</taxon>
        <taxon>Anthemidinae</taxon>
        <taxon>Tanacetum</taxon>
    </lineage>
</organism>
<evidence type="ECO:0000256" key="1">
    <source>
        <dbReference type="SAM" id="MobiDB-lite"/>
    </source>
</evidence>
<reference evidence="2" key="2">
    <citation type="submission" date="2022-01" db="EMBL/GenBank/DDBJ databases">
        <authorList>
            <person name="Yamashiro T."/>
            <person name="Shiraishi A."/>
            <person name="Satake H."/>
            <person name="Nakayama K."/>
        </authorList>
    </citation>
    <scope>NUCLEOTIDE SEQUENCE</scope>
</reference>
<accession>A0ABQ5FK41</accession>
<keyword evidence="3" id="KW-1185">Reference proteome</keyword>
<evidence type="ECO:0000313" key="2">
    <source>
        <dbReference type="EMBL" id="GJT63072.1"/>
    </source>
</evidence>
<gene>
    <name evidence="2" type="ORF">Tco_1006605</name>
</gene>
<name>A0ABQ5FK41_9ASTR</name>
<reference evidence="2" key="1">
    <citation type="journal article" date="2022" name="Int. J. Mol. Sci.">
        <title>Draft Genome of Tanacetum Coccineum: Genomic Comparison of Closely Related Tanacetum-Family Plants.</title>
        <authorList>
            <person name="Yamashiro T."/>
            <person name="Shiraishi A."/>
            <person name="Nakayama K."/>
            <person name="Satake H."/>
        </authorList>
    </citation>
    <scope>NUCLEOTIDE SEQUENCE</scope>
</reference>
<comment type="caution">
    <text evidence="2">The sequence shown here is derived from an EMBL/GenBank/DDBJ whole genome shotgun (WGS) entry which is preliminary data.</text>
</comment>
<dbReference type="Proteomes" id="UP001151760">
    <property type="component" value="Unassembled WGS sequence"/>
</dbReference>
<protein>
    <submittedName>
        <fullName evidence="2">Uncharacterized protein</fullName>
    </submittedName>
</protein>
<feature type="region of interest" description="Disordered" evidence="1">
    <location>
        <begin position="29"/>
        <end position="60"/>
    </location>
</feature>
<feature type="compositionally biased region" description="Basic and acidic residues" evidence="1">
    <location>
        <begin position="40"/>
        <end position="60"/>
    </location>
</feature>
<sequence length="136" mass="16276">MNDNILNNNEWKKSDYGNPLNTATNSLFKAHDEHDIEEGNELRQMKRTKDNKNDEQPNKRVCKAEKFEAIKYSLGPNEEYITIRRYNTWERKKIFPNVYPNSIKYECAGDVVDFRTWLGISIRDHNDEHYGFRWSN</sequence>